<evidence type="ECO:0000313" key="2">
    <source>
        <dbReference type="EMBL" id="GJS87131.1"/>
    </source>
</evidence>
<evidence type="ECO:0000259" key="1">
    <source>
        <dbReference type="Pfam" id="PF10551"/>
    </source>
</evidence>
<protein>
    <recommendedName>
        <fullName evidence="1">MULE transposase domain-containing protein</fullName>
    </recommendedName>
</protein>
<feature type="domain" description="MULE transposase" evidence="1">
    <location>
        <begin position="63"/>
        <end position="144"/>
    </location>
</feature>
<reference evidence="2" key="2">
    <citation type="submission" date="2022-01" db="EMBL/GenBank/DDBJ databases">
        <authorList>
            <person name="Yamashiro T."/>
            <person name="Shiraishi A."/>
            <person name="Satake H."/>
            <person name="Nakayama K."/>
        </authorList>
    </citation>
    <scope>NUCLEOTIDE SEQUENCE</scope>
</reference>
<keyword evidence="3" id="KW-1185">Reference proteome</keyword>
<dbReference type="PANTHER" id="PTHR31973:SF188">
    <property type="entry name" value="POLYPROTEIN, PUTATIVE-RELATED"/>
    <property type="match status" value="1"/>
</dbReference>
<gene>
    <name evidence="2" type="ORF">Tco_0769767</name>
</gene>
<sequence length="236" mass="26715">MYGKWEDSFIMINAFKEEIRNKNPGSVVDTDFEISGNKKCFQRFFSSLAACSRGFILGCRPYISLDGCHLKGKFNGVLVAATGIDGNNSIFPVAYGVLESENTKSWTWFLNLLKEAIGTPNGLVISSDMQKGLEVAISEVYPNAIRYLNDNHKKIWSVSKFGTISKCDYITNNISESFNSWIGELRYQPVINLLDAIIERLMVRFDNKRRIVEKWKGNIVPTAKKYLNEISKNLGD</sequence>
<dbReference type="PANTHER" id="PTHR31973">
    <property type="entry name" value="POLYPROTEIN, PUTATIVE-RELATED"/>
    <property type="match status" value="1"/>
</dbReference>
<evidence type="ECO:0000313" key="3">
    <source>
        <dbReference type="Proteomes" id="UP001151760"/>
    </source>
</evidence>
<name>A0ABQ4ZC60_9ASTR</name>
<dbReference type="Pfam" id="PF10551">
    <property type="entry name" value="MULE"/>
    <property type="match status" value="1"/>
</dbReference>
<accession>A0ABQ4ZC60</accession>
<organism evidence="2 3">
    <name type="scientific">Tanacetum coccineum</name>
    <dbReference type="NCBI Taxonomy" id="301880"/>
    <lineage>
        <taxon>Eukaryota</taxon>
        <taxon>Viridiplantae</taxon>
        <taxon>Streptophyta</taxon>
        <taxon>Embryophyta</taxon>
        <taxon>Tracheophyta</taxon>
        <taxon>Spermatophyta</taxon>
        <taxon>Magnoliopsida</taxon>
        <taxon>eudicotyledons</taxon>
        <taxon>Gunneridae</taxon>
        <taxon>Pentapetalae</taxon>
        <taxon>asterids</taxon>
        <taxon>campanulids</taxon>
        <taxon>Asterales</taxon>
        <taxon>Asteraceae</taxon>
        <taxon>Asteroideae</taxon>
        <taxon>Anthemideae</taxon>
        <taxon>Anthemidinae</taxon>
        <taxon>Tanacetum</taxon>
    </lineage>
</organism>
<comment type="caution">
    <text evidence="2">The sequence shown here is derived from an EMBL/GenBank/DDBJ whole genome shotgun (WGS) entry which is preliminary data.</text>
</comment>
<proteinExistence type="predicted"/>
<dbReference type="EMBL" id="BQNB010011174">
    <property type="protein sequence ID" value="GJS87131.1"/>
    <property type="molecule type" value="Genomic_DNA"/>
</dbReference>
<reference evidence="2" key="1">
    <citation type="journal article" date="2022" name="Int. J. Mol. Sci.">
        <title>Draft Genome of Tanacetum Coccineum: Genomic Comparison of Closely Related Tanacetum-Family Plants.</title>
        <authorList>
            <person name="Yamashiro T."/>
            <person name="Shiraishi A."/>
            <person name="Nakayama K."/>
            <person name="Satake H."/>
        </authorList>
    </citation>
    <scope>NUCLEOTIDE SEQUENCE</scope>
</reference>
<dbReference type="Proteomes" id="UP001151760">
    <property type="component" value="Unassembled WGS sequence"/>
</dbReference>
<dbReference type="InterPro" id="IPR018289">
    <property type="entry name" value="MULE_transposase_dom"/>
</dbReference>